<keyword evidence="10" id="KW-1185">Reference proteome</keyword>
<accession>T0PZ11</accession>
<keyword evidence="4" id="KW-0677">Repeat</keyword>
<dbReference type="Pfam" id="PF02493">
    <property type="entry name" value="MORN"/>
    <property type="match status" value="9"/>
</dbReference>
<dbReference type="Proteomes" id="UP000030762">
    <property type="component" value="Unassembled WGS sequence"/>
</dbReference>
<keyword evidence="8" id="KW-0966">Cell projection</keyword>
<dbReference type="OrthoDB" id="294378at2759"/>
<dbReference type="SUPFAM" id="SSF82185">
    <property type="entry name" value="Histone H3 K4-specific methyltransferase SET7/9 N-terminal domain"/>
    <property type="match status" value="3"/>
</dbReference>
<name>T0PZ11_SAPDV</name>
<dbReference type="GeneID" id="19952292"/>
<dbReference type="eggNOG" id="KOG0231">
    <property type="taxonomic scope" value="Eukaryota"/>
</dbReference>
<proteinExistence type="predicted"/>
<dbReference type="STRING" id="1156394.T0PZ11"/>
<evidence type="ECO:0000256" key="1">
    <source>
        <dbReference type="ARBA" id="ARBA00004230"/>
    </source>
</evidence>
<protein>
    <recommendedName>
        <fullName evidence="11">Radial spoke head 10 family protein</fullName>
    </recommendedName>
</protein>
<evidence type="ECO:0000256" key="6">
    <source>
        <dbReference type="ARBA" id="ARBA00023069"/>
    </source>
</evidence>
<reference evidence="9 10" key="1">
    <citation type="submission" date="2012-04" db="EMBL/GenBank/DDBJ databases">
        <title>The Genome Sequence of Saprolegnia declina VS20.</title>
        <authorList>
            <consortium name="The Broad Institute Genome Sequencing Platform"/>
            <person name="Russ C."/>
            <person name="Nusbaum C."/>
            <person name="Tyler B."/>
            <person name="van West P."/>
            <person name="Dieguez-Uribeondo J."/>
            <person name="de Bruijn I."/>
            <person name="Tripathy S."/>
            <person name="Jiang R."/>
            <person name="Young S.K."/>
            <person name="Zeng Q."/>
            <person name="Gargeya S."/>
            <person name="Fitzgerald M."/>
            <person name="Haas B."/>
            <person name="Abouelleil A."/>
            <person name="Alvarado L."/>
            <person name="Arachchi H.M."/>
            <person name="Berlin A."/>
            <person name="Chapman S.B."/>
            <person name="Goldberg J."/>
            <person name="Griggs A."/>
            <person name="Gujja S."/>
            <person name="Hansen M."/>
            <person name="Howarth C."/>
            <person name="Imamovic A."/>
            <person name="Larimer J."/>
            <person name="McCowen C."/>
            <person name="Montmayeur A."/>
            <person name="Murphy C."/>
            <person name="Neiman D."/>
            <person name="Pearson M."/>
            <person name="Priest M."/>
            <person name="Roberts A."/>
            <person name="Saif S."/>
            <person name="Shea T."/>
            <person name="Sisk P."/>
            <person name="Sykes S."/>
            <person name="Wortman J."/>
            <person name="Nusbaum C."/>
            <person name="Birren B."/>
        </authorList>
    </citation>
    <scope>NUCLEOTIDE SEQUENCE [LARGE SCALE GENOMIC DNA]</scope>
    <source>
        <strain evidence="9 10">VS20</strain>
    </source>
</reference>
<dbReference type="RefSeq" id="XP_008615828.1">
    <property type="nucleotide sequence ID" value="XM_008617606.1"/>
</dbReference>
<evidence type="ECO:0000256" key="7">
    <source>
        <dbReference type="ARBA" id="ARBA00023212"/>
    </source>
</evidence>
<evidence type="ECO:0000313" key="10">
    <source>
        <dbReference type="Proteomes" id="UP000030762"/>
    </source>
</evidence>
<comment type="subcellular location">
    <subcellularLocation>
        <location evidence="1">Cell projection</location>
        <location evidence="1">Cilium</location>
        <location evidence="1">Flagellum</location>
    </subcellularLocation>
    <subcellularLocation>
        <location evidence="2">Cytoplasm</location>
        <location evidence="2">Cytoskeleton</location>
        <location evidence="2">Cilium axoneme</location>
    </subcellularLocation>
</comment>
<evidence type="ECO:0000256" key="5">
    <source>
        <dbReference type="ARBA" id="ARBA00022846"/>
    </source>
</evidence>
<dbReference type="VEuPathDB" id="FungiDB:SDRG_11565"/>
<dbReference type="GO" id="GO:0031514">
    <property type="term" value="C:motile cilium"/>
    <property type="evidence" value="ECO:0007669"/>
    <property type="project" value="UniProtKB-SubCell"/>
</dbReference>
<dbReference type="EMBL" id="JH767173">
    <property type="protein sequence ID" value="EQC30804.1"/>
    <property type="molecule type" value="Genomic_DNA"/>
</dbReference>
<evidence type="ECO:0000256" key="3">
    <source>
        <dbReference type="ARBA" id="ARBA00022490"/>
    </source>
</evidence>
<dbReference type="OMA" id="QYIHATF"/>
<evidence type="ECO:0000256" key="2">
    <source>
        <dbReference type="ARBA" id="ARBA00004430"/>
    </source>
</evidence>
<keyword evidence="7" id="KW-0206">Cytoskeleton</keyword>
<dbReference type="Gene3D" id="2.20.110.10">
    <property type="entry name" value="Histone H3 K4-specific methyltransferase SET7/9 N-terminal domain"/>
    <property type="match status" value="4"/>
</dbReference>
<dbReference type="SMART" id="SM00698">
    <property type="entry name" value="MORN"/>
    <property type="match status" value="9"/>
</dbReference>
<evidence type="ECO:0000313" key="9">
    <source>
        <dbReference type="EMBL" id="EQC30804.1"/>
    </source>
</evidence>
<dbReference type="PANTHER" id="PTHR46613:SF1">
    <property type="entry name" value="RADIAL SPOKE HEAD 10 HOMOLOG B-RELATED"/>
    <property type="match status" value="1"/>
</dbReference>
<evidence type="ECO:0000256" key="4">
    <source>
        <dbReference type="ARBA" id="ARBA00022737"/>
    </source>
</evidence>
<gene>
    <name evidence="9" type="ORF">SDRG_11565</name>
</gene>
<dbReference type="PANTHER" id="PTHR46613">
    <property type="entry name" value="RADIAL SPOKE HEAD 10 HOMOLOG B-RELATED"/>
    <property type="match status" value="1"/>
</dbReference>
<dbReference type="AlphaFoldDB" id="T0PZ11"/>
<dbReference type="InterPro" id="IPR003409">
    <property type="entry name" value="MORN"/>
</dbReference>
<sequence length="637" mass="72315">MSRKQPPPPLAPSLTAAIIASYKGERLSKFYHGTGTATFINGQVYAGTFWMGHMHGKGRIVWPDGIVYEGDFDYDELSGHAKYSWPDGSVYEGGVLHGLRHGLGRFSQGDVAYDGEWVDGREHGVGTKVYDATKGIAYEGDWRDGLRDGAGIMRYGKKLVYKGSWIRDMKTGRGCMQWLDRAETYDGGWLEDHQHGFGVHTWKVGKLKNREHRYEGEFANGVRDGYGVFYYASGARYEGHWEDNVKHGLGLFFFEDGTIYEGQFDNDHMVDANDNKPKNAELAPTMILYVDDLVKGTEKEKARGVKAAQNAVLRANTDLRLVYRHYATRAGASAVLTSGPPTSDNHLDLMEMRELWRFSAECRLHNVTMGKLDRYLLVIRNAQNKAVKKLRIQREKKRRHVHPRSIDAIETPREKWTDVHDPDRVILYREFCEILVRLAWDDALERGEVDMTVADAFTCLYEDKIHDHASARIEPMEALSLEVLDAPLQAIFRKYRDTLEPIFAKYARLDSDVAQQPENDIHISVRSFVLLLREFGAMGTMSVSALLALVRKPSEDDESDDDELDPFVLEADLIYPEFLEALTKVARAVMGVPSVPLPVTVAQYIHATFLRDKAPQYLRRNSFTRRQSSLVLGPVQE</sequence>
<keyword evidence="6" id="KW-0969">Cilium</keyword>
<dbReference type="InParanoid" id="T0PZ11"/>
<evidence type="ECO:0008006" key="11">
    <source>
        <dbReference type="Google" id="ProtNLM"/>
    </source>
</evidence>
<keyword evidence="5" id="KW-0282">Flagellum</keyword>
<evidence type="ECO:0000256" key="8">
    <source>
        <dbReference type="ARBA" id="ARBA00023273"/>
    </source>
</evidence>
<keyword evidence="3" id="KW-0963">Cytoplasm</keyword>
<dbReference type="GO" id="GO:0005930">
    <property type="term" value="C:axoneme"/>
    <property type="evidence" value="ECO:0007669"/>
    <property type="project" value="UniProtKB-SubCell"/>
</dbReference>
<organism evidence="9 10">
    <name type="scientific">Saprolegnia diclina (strain VS20)</name>
    <dbReference type="NCBI Taxonomy" id="1156394"/>
    <lineage>
        <taxon>Eukaryota</taxon>
        <taxon>Sar</taxon>
        <taxon>Stramenopiles</taxon>
        <taxon>Oomycota</taxon>
        <taxon>Saprolegniomycetes</taxon>
        <taxon>Saprolegniales</taxon>
        <taxon>Saprolegniaceae</taxon>
        <taxon>Saprolegnia</taxon>
    </lineage>
</organism>